<keyword evidence="6" id="KW-0539">Nucleus</keyword>
<gene>
    <name evidence="9" type="ORF">B0T16DRAFT_394665</name>
</gene>
<dbReference type="EMBL" id="JAULSV010000007">
    <property type="protein sequence ID" value="KAK0638820.1"/>
    <property type="molecule type" value="Genomic_DNA"/>
</dbReference>
<dbReference type="Proteomes" id="UP001174936">
    <property type="component" value="Unassembled WGS sequence"/>
</dbReference>
<dbReference type="GO" id="GO:0060261">
    <property type="term" value="P:positive regulation of transcription initiation by RNA polymerase II"/>
    <property type="evidence" value="ECO:0007669"/>
    <property type="project" value="InterPro"/>
</dbReference>
<dbReference type="Gene3D" id="2.30.31.10">
    <property type="entry name" value="Transcriptional Coactivator Pc4, Chain A"/>
    <property type="match status" value="1"/>
</dbReference>
<dbReference type="PANTHER" id="PTHR13215">
    <property type="entry name" value="RNA POLYMERASE II TRANSCRIPTIONAL COACTIVATOR"/>
    <property type="match status" value="1"/>
</dbReference>
<dbReference type="GO" id="GO:0005634">
    <property type="term" value="C:nucleus"/>
    <property type="evidence" value="ECO:0007669"/>
    <property type="project" value="UniProtKB-SubCell"/>
</dbReference>
<keyword evidence="4" id="KW-0238">DNA-binding</keyword>
<accession>A0AA39XTI4</accession>
<keyword evidence="3" id="KW-0805">Transcription regulation</keyword>
<feature type="compositionally biased region" description="Acidic residues" evidence="7">
    <location>
        <begin position="167"/>
        <end position="177"/>
    </location>
</feature>
<evidence type="ECO:0000256" key="3">
    <source>
        <dbReference type="ARBA" id="ARBA00023015"/>
    </source>
</evidence>
<feature type="region of interest" description="Disordered" evidence="7">
    <location>
        <begin position="1"/>
        <end position="64"/>
    </location>
</feature>
<proteinExistence type="inferred from homology"/>
<comment type="similarity">
    <text evidence="2">Belongs to the transcriptional coactivator PC4 family.</text>
</comment>
<keyword evidence="10" id="KW-1185">Reference proteome</keyword>
<sequence>MGKRQAQADGDGEDFTSPAVKKAKASKSKTKETKDTKPKPSSSKIPPAAPISGTDADGNPFWEIGGSRRATISKYRGTTLVNIREYFTAPDGEMKPGKKGISLSVTQFEGLLDALPSMVQVLSDDGHEVAIPDSGSGGAPVAEASTPVKKSKTKKSKKSKKANIEETSSEEDDDDEE</sequence>
<dbReference type="GO" id="GO:0003677">
    <property type="term" value="F:DNA binding"/>
    <property type="evidence" value="ECO:0007669"/>
    <property type="project" value="UniProtKB-KW"/>
</dbReference>
<feature type="compositionally biased region" description="Basic residues" evidence="7">
    <location>
        <begin position="149"/>
        <end position="161"/>
    </location>
</feature>
<organism evidence="9 10">
    <name type="scientific">Cercophora newfieldiana</name>
    <dbReference type="NCBI Taxonomy" id="92897"/>
    <lineage>
        <taxon>Eukaryota</taxon>
        <taxon>Fungi</taxon>
        <taxon>Dikarya</taxon>
        <taxon>Ascomycota</taxon>
        <taxon>Pezizomycotina</taxon>
        <taxon>Sordariomycetes</taxon>
        <taxon>Sordariomycetidae</taxon>
        <taxon>Sordariales</taxon>
        <taxon>Lasiosphaeriaceae</taxon>
        <taxon>Cercophora</taxon>
    </lineage>
</organism>
<keyword evidence="5" id="KW-0804">Transcription</keyword>
<evidence type="ECO:0000256" key="2">
    <source>
        <dbReference type="ARBA" id="ARBA00009001"/>
    </source>
</evidence>
<evidence type="ECO:0000256" key="6">
    <source>
        <dbReference type="ARBA" id="ARBA00023242"/>
    </source>
</evidence>
<evidence type="ECO:0000256" key="1">
    <source>
        <dbReference type="ARBA" id="ARBA00004123"/>
    </source>
</evidence>
<evidence type="ECO:0000256" key="4">
    <source>
        <dbReference type="ARBA" id="ARBA00023125"/>
    </source>
</evidence>
<evidence type="ECO:0000256" key="5">
    <source>
        <dbReference type="ARBA" id="ARBA00023163"/>
    </source>
</evidence>
<feature type="domain" description="Transcriptional coactivator p15 (PC4) C-terminal" evidence="8">
    <location>
        <begin position="62"/>
        <end position="113"/>
    </location>
</feature>
<dbReference type="GO" id="GO:0003713">
    <property type="term" value="F:transcription coactivator activity"/>
    <property type="evidence" value="ECO:0007669"/>
    <property type="project" value="InterPro"/>
</dbReference>
<feature type="region of interest" description="Disordered" evidence="7">
    <location>
        <begin position="126"/>
        <end position="177"/>
    </location>
</feature>
<dbReference type="AlphaFoldDB" id="A0AA39XTI4"/>
<reference evidence="9" key="1">
    <citation type="submission" date="2023-06" db="EMBL/GenBank/DDBJ databases">
        <title>Genome-scale phylogeny and comparative genomics of the fungal order Sordariales.</title>
        <authorList>
            <consortium name="Lawrence Berkeley National Laboratory"/>
            <person name="Hensen N."/>
            <person name="Bonometti L."/>
            <person name="Westerberg I."/>
            <person name="Brannstrom I.O."/>
            <person name="Guillou S."/>
            <person name="Cros-Aarteil S."/>
            <person name="Calhoun S."/>
            <person name="Haridas S."/>
            <person name="Kuo A."/>
            <person name="Mondo S."/>
            <person name="Pangilinan J."/>
            <person name="Riley R."/>
            <person name="Labutti K."/>
            <person name="Andreopoulos B."/>
            <person name="Lipzen A."/>
            <person name="Chen C."/>
            <person name="Yanf M."/>
            <person name="Daum C."/>
            <person name="Ng V."/>
            <person name="Clum A."/>
            <person name="Steindorff A."/>
            <person name="Ohm R."/>
            <person name="Martin F."/>
            <person name="Silar P."/>
            <person name="Natvig D."/>
            <person name="Lalanne C."/>
            <person name="Gautier V."/>
            <person name="Ament-Velasquez S.L."/>
            <person name="Kruys A."/>
            <person name="Hutchinson M.I."/>
            <person name="Powell A.J."/>
            <person name="Barry K."/>
            <person name="Miller A.N."/>
            <person name="Grigoriev I.V."/>
            <person name="Debuchy R."/>
            <person name="Gladieux P."/>
            <person name="Thoren M.H."/>
            <person name="Johannesson H."/>
        </authorList>
    </citation>
    <scope>NUCLEOTIDE SEQUENCE</scope>
    <source>
        <strain evidence="9">SMH2532-1</strain>
    </source>
</reference>
<name>A0AA39XTI4_9PEZI</name>
<evidence type="ECO:0000313" key="9">
    <source>
        <dbReference type="EMBL" id="KAK0638820.1"/>
    </source>
</evidence>
<evidence type="ECO:0000259" key="8">
    <source>
        <dbReference type="Pfam" id="PF02229"/>
    </source>
</evidence>
<dbReference type="Pfam" id="PF02229">
    <property type="entry name" value="PC4"/>
    <property type="match status" value="1"/>
</dbReference>
<protein>
    <submittedName>
        <fullName evidence="9">Transcriptional Coactivator p15-domain-containing protein</fullName>
    </submittedName>
</protein>
<evidence type="ECO:0000313" key="10">
    <source>
        <dbReference type="Proteomes" id="UP001174936"/>
    </source>
</evidence>
<dbReference type="InterPro" id="IPR045125">
    <property type="entry name" value="Sub1/Tcp4-like"/>
</dbReference>
<comment type="caution">
    <text evidence="9">The sequence shown here is derived from an EMBL/GenBank/DDBJ whole genome shotgun (WGS) entry which is preliminary data.</text>
</comment>
<dbReference type="SUPFAM" id="SSF54447">
    <property type="entry name" value="ssDNA-binding transcriptional regulator domain"/>
    <property type="match status" value="1"/>
</dbReference>
<feature type="compositionally biased region" description="Basic and acidic residues" evidence="7">
    <location>
        <begin position="29"/>
        <end position="38"/>
    </location>
</feature>
<dbReference type="InterPro" id="IPR009044">
    <property type="entry name" value="ssDNA-bd_transcriptional_reg"/>
</dbReference>
<comment type="subcellular location">
    <subcellularLocation>
        <location evidence="1">Nucleus</location>
    </subcellularLocation>
</comment>
<dbReference type="InterPro" id="IPR003173">
    <property type="entry name" value="PC4_C"/>
</dbReference>
<evidence type="ECO:0000256" key="7">
    <source>
        <dbReference type="SAM" id="MobiDB-lite"/>
    </source>
</evidence>